<evidence type="ECO:0000259" key="14">
    <source>
        <dbReference type="Pfam" id="PF02776"/>
    </source>
</evidence>
<evidence type="ECO:0000256" key="1">
    <source>
        <dbReference type="ARBA" id="ARBA00001946"/>
    </source>
</evidence>
<dbReference type="InterPro" id="IPR012001">
    <property type="entry name" value="Thiamin_PyroP_enz_TPP-bd_dom"/>
</dbReference>
<dbReference type="SUPFAM" id="SSF52518">
    <property type="entry name" value="Thiamin diphosphate-binding fold (THDP-binding)"/>
    <property type="match status" value="2"/>
</dbReference>
<dbReference type="InterPro" id="IPR012000">
    <property type="entry name" value="Thiamin_PyroP_enz_cen_dom"/>
</dbReference>
<comment type="cofactor">
    <cofactor evidence="2">
        <name>thiamine diphosphate</name>
        <dbReference type="ChEBI" id="CHEBI:58937"/>
    </cofactor>
</comment>
<reference evidence="16" key="2">
    <citation type="submission" date="2014-05" db="EMBL/GenBank/DDBJ databases">
        <title>Draft genome sequence of Virgibacillus massiliensis Vm-5.</title>
        <authorList>
            <person name="Khelaifia S."/>
            <person name="Croce O."/>
            <person name="Lagier J.C."/>
            <person name="Raoult D."/>
        </authorList>
    </citation>
    <scope>NUCLEOTIDE SEQUENCE [LARGE SCALE GENOMIC DNA]</scope>
    <source>
        <strain evidence="16">Vm-5</strain>
    </source>
</reference>
<dbReference type="EC" id="2.3.3.15" evidence="4 10"/>
<evidence type="ECO:0000256" key="9">
    <source>
        <dbReference type="ARBA" id="ARBA00023315"/>
    </source>
</evidence>
<sequence length="599" mass="65781">MHYEGGMEMVKQQEEVKNVVRKKVRMTPSEAIVETLVAEGIREVYGIVGSAFMDMLDLFPTAGIRFLPVRHEQSAAHMADAYTRVSGTAGVVIGQNGPGITNMVTSVAAANQAHTPMVVISPSAGTPTVGWDGFQEANQVSIFEDITKETVRVTHKSRVADCLRTAFRIAYAERGPVLYDIPRDLFYGELEDEILEPRQYRVDNRGSGDPASIQAAVNLLKNASNPVILSGRGVVDAEGVDTVKKIAEHLTAPVAVSYMHNDAFPADHHLAVGPIGYMGSKAAMYTLQKADVVLAIGTRLSVFGTLPCYDIDYFPKAAKIIQIDINPRHIARTHPVEIGIIGDAKATSDAIYHQLSQKAQDRPKNQHRLDDISKLKTAWEQELIDLAMEDGNPINPRRALLELTRALPENTIISTDIGNVSSTANAYLKFNQTRRHIAALTFGNTGFAYPAALGAQLAEPDSPVVAIIGDGAWGMSLHEVSTAVEQNIPVIACVFNNKSWAAEKKNQVDYYDNRFVGSNIQAPDFAEVAKSMGALGYTINNPNEMEPVIKEVLEMRKPAVLNIFVDGTQLAPPFRKDALKMPTRYLDKYKHLDYEAWRK</sequence>
<dbReference type="GO" id="GO:0030976">
    <property type="term" value="F:thiamine pyrophosphate binding"/>
    <property type="evidence" value="ECO:0007669"/>
    <property type="project" value="InterPro"/>
</dbReference>
<evidence type="ECO:0000259" key="12">
    <source>
        <dbReference type="Pfam" id="PF00205"/>
    </source>
</evidence>
<name>A0A024Q8H7_9BACI</name>
<keyword evidence="9" id="KW-0012">Acyltransferase</keyword>
<dbReference type="Gene3D" id="3.40.50.1220">
    <property type="entry name" value="TPP-binding domain"/>
    <property type="match status" value="1"/>
</dbReference>
<dbReference type="InterPro" id="IPR000399">
    <property type="entry name" value="TPP-bd_CS"/>
</dbReference>
<dbReference type="Gene3D" id="3.40.50.970">
    <property type="match status" value="2"/>
</dbReference>
<dbReference type="GO" id="GO:0000287">
    <property type="term" value="F:magnesium ion binding"/>
    <property type="evidence" value="ECO:0007669"/>
    <property type="project" value="InterPro"/>
</dbReference>
<dbReference type="GO" id="GO:0019529">
    <property type="term" value="P:taurine catabolic process"/>
    <property type="evidence" value="ECO:0007669"/>
    <property type="project" value="UniProtKB-UniRule"/>
</dbReference>
<evidence type="ECO:0000256" key="5">
    <source>
        <dbReference type="ARBA" id="ARBA00022679"/>
    </source>
</evidence>
<protein>
    <recommendedName>
        <fullName evidence="4 10">Sulfoacetaldehyde acetyltransferase</fullName>
        <ecNumber evidence="4 10">2.3.3.15</ecNumber>
    </recommendedName>
</protein>
<keyword evidence="5 15" id="KW-0808">Transferase</keyword>
<dbReference type="FunFam" id="3.40.50.970:FF:000007">
    <property type="entry name" value="Acetolactate synthase"/>
    <property type="match status" value="1"/>
</dbReference>
<evidence type="ECO:0000256" key="11">
    <source>
        <dbReference type="RuleBase" id="RU362132"/>
    </source>
</evidence>
<dbReference type="Pfam" id="PF02775">
    <property type="entry name" value="TPP_enzyme_C"/>
    <property type="match status" value="1"/>
</dbReference>
<dbReference type="STRING" id="1462526.BN990_01084"/>
<evidence type="ECO:0000313" key="15">
    <source>
        <dbReference type="EMBL" id="CDQ38809.1"/>
    </source>
</evidence>
<organism evidence="15 16">
    <name type="scientific">Virgibacillus massiliensis</name>
    <dbReference type="NCBI Taxonomy" id="1462526"/>
    <lineage>
        <taxon>Bacteria</taxon>
        <taxon>Bacillati</taxon>
        <taxon>Bacillota</taxon>
        <taxon>Bacilli</taxon>
        <taxon>Bacillales</taxon>
        <taxon>Bacillaceae</taxon>
        <taxon>Virgibacillus</taxon>
    </lineage>
</organism>
<reference evidence="15 16" key="1">
    <citation type="submission" date="2014-03" db="EMBL/GenBank/DDBJ databases">
        <authorList>
            <person name="Urmite Genomes U."/>
        </authorList>
    </citation>
    <scope>NUCLEOTIDE SEQUENCE [LARGE SCALE GENOMIC DNA]</scope>
    <source>
        <strain evidence="15 16">Vm-5</strain>
    </source>
</reference>
<keyword evidence="16" id="KW-1185">Reference proteome</keyword>
<accession>A0A024Q8H7</accession>
<dbReference type="AlphaFoldDB" id="A0A024Q8H7"/>
<evidence type="ECO:0000256" key="10">
    <source>
        <dbReference type="NCBIfam" id="TIGR03457"/>
    </source>
</evidence>
<dbReference type="CDD" id="cd07035">
    <property type="entry name" value="TPP_PYR_POX_like"/>
    <property type="match status" value="1"/>
</dbReference>
<keyword evidence="6" id="KW-0479">Metal-binding</keyword>
<dbReference type="Proteomes" id="UP000028875">
    <property type="component" value="Unassembled WGS sequence"/>
</dbReference>
<dbReference type="InterPro" id="IPR017820">
    <property type="entry name" value="Sulphoacetald_Actrfrase"/>
</dbReference>
<evidence type="ECO:0000256" key="3">
    <source>
        <dbReference type="ARBA" id="ARBA00007812"/>
    </source>
</evidence>
<evidence type="ECO:0000256" key="6">
    <source>
        <dbReference type="ARBA" id="ARBA00022723"/>
    </source>
</evidence>
<evidence type="ECO:0000256" key="7">
    <source>
        <dbReference type="ARBA" id="ARBA00022842"/>
    </source>
</evidence>
<dbReference type="GO" id="GO:0050660">
    <property type="term" value="F:flavin adenine dinucleotide binding"/>
    <property type="evidence" value="ECO:0007669"/>
    <property type="project" value="TreeGrafter"/>
</dbReference>
<dbReference type="EMBL" id="CCDP010000001">
    <property type="protein sequence ID" value="CDQ38809.1"/>
    <property type="molecule type" value="Genomic_DNA"/>
</dbReference>
<dbReference type="GO" id="GO:0009097">
    <property type="term" value="P:isoleucine biosynthetic process"/>
    <property type="evidence" value="ECO:0007669"/>
    <property type="project" value="TreeGrafter"/>
</dbReference>
<evidence type="ECO:0000256" key="4">
    <source>
        <dbReference type="ARBA" id="ARBA00012971"/>
    </source>
</evidence>
<dbReference type="InterPro" id="IPR029061">
    <property type="entry name" value="THDP-binding"/>
</dbReference>
<evidence type="ECO:0000256" key="8">
    <source>
        <dbReference type="ARBA" id="ARBA00023052"/>
    </source>
</evidence>
<keyword evidence="8 11" id="KW-0786">Thiamine pyrophosphate</keyword>
<feature type="domain" description="Thiamine pyrophosphate enzyme central" evidence="12">
    <location>
        <begin position="213"/>
        <end position="350"/>
    </location>
</feature>
<keyword evidence="7" id="KW-0460">Magnesium</keyword>
<dbReference type="PROSITE" id="PS00187">
    <property type="entry name" value="TPP_ENZYMES"/>
    <property type="match status" value="1"/>
</dbReference>
<comment type="caution">
    <text evidence="15">The sequence shown here is derived from an EMBL/GenBank/DDBJ whole genome shotgun (WGS) entry which is preliminary data.</text>
</comment>
<comment type="cofactor">
    <cofactor evidence="1">
        <name>Mg(2+)</name>
        <dbReference type="ChEBI" id="CHEBI:18420"/>
    </cofactor>
</comment>
<dbReference type="NCBIfam" id="TIGR03457">
    <property type="entry name" value="sulphoacet_xsc"/>
    <property type="match status" value="1"/>
</dbReference>
<dbReference type="PANTHER" id="PTHR18968">
    <property type="entry name" value="THIAMINE PYROPHOSPHATE ENZYMES"/>
    <property type="match status" value="1"/>
</dbReference>
<proteinExistence type="inferred from homology"/>
<dbReference type="GO" id="GO:0003984">
    <property type="term" value="F:acetolactate synthase activity"/>
    <property type="evidence" value="ECO:0007669"/>
    <property type="project" value="TreeGrafter"/>
</dbReference>
<comment type="similarity">
    <text evidence="3 11">Belongs to the TPP enzyme family.</text>
</comment>
<dbReference type="eggNOG" id="COG0028">
    <property type="taxonomic scope" value="Bacteria"/>
</dbReference>
<dbReference type="GO" id="GO:0005948">
    <property type="term" value="C:acetolactate synthase complex"/>
    <property type="evidence" value="ECO:0007669"/>
    <property type="project" value="TreeGrafter"/>
</dbReference>
<dbReference type="Pfam" id="PF00205">
    <property type="entry name" value="TPP_enzyme_M"/>
    <property type="match status" value="1"/>
</dbReference>
<evidence type="ECO:0000313" key="16">
    <source>
        <dbReference type="Proteomes" id="UP000028875"/>
    </source>
</evidence>
<dbReference type="PANTHER" id="PTHR18968:SF13">
    <property type="entry name" value="ACETOLACTATE SYNTHASE CATALYTIC SUBUNIT, MITOCHONDRIAL"/>
    <property type="match status" value="1"/>
</dbReference>
<dbReference type="InterPro" id="IPR029035">
    <property type="entry name" value="DHS-like_NAD/FAD-binding_dom"/>
</dbReference>
<gene>
    <name evidence="15" type="primary">xsc_2</name>
    <name evidence="15" type="ORF">BN990_01084</name>
</gene>
<feature type="domain" description="Thiamine pyrophosphate enzyme TPP-binding" evidence="13">
    <location>
        <begin position="416"/>
        <end position="563"/>
    </location>
</feature>
<dbReference type="GO" id="GO:0009099">
    <property type="term" value="P:L-valine biosynthetic process"/>
    <property type="evidence" value="ECO:0007669"/>
    <property type="project" value="TreeGrafter"/>
</dbReference>
<dbReference type="InterPro" id="IPR011766">
    <property type="entry name" value="TPP_enzyme_TPP-bd"/>
</dbReference>
<evidence type="ECO:0000259" key="13">
    <source>
        <dbReference type="Pfam" id="PF02775"/>
    </source>
</evidence>
<dbReference type="NCBIfam" id="NF005713">
    <property type="entry name" value="PRK07525.1"/>
    <property type="match status" value="1"/>
</dbReference>
<dbReference type="GO" id="GO:0050487">
    <property type="term" value="F:sulfoacetaldehyde acetyltransferase activity"/>
    <property type="evidence" value="ECO:0007669"/>
    <property type="project" value="UniProtKB-UniRule"/>
</dbReference>
<evidence type="ECO:0000256" key="2">
    <source>
        <dbReference type="ARBA" id="ARBA00001964"/>
    </source>
</evidence>
<feature type="domain" description="Thiamine pyrophosphate enzyme N-terminal TPP-binding" evidence="14">
    <location>
        <begin position="26"/>
        <end position="141"/>
    </location>
</feature>
<dbReference type="SUPFAM" id="SSF52467">
    <property type="entry name" value="DHS-like NAD/FAD-binding domain"/>
    <property type="match status" value="1"/>
</dbReference>
<dbReference type="InterPro" id="IPR045229">
    <property type="entry name" value="TPP_enz"/>
</dbReference>
<dbReference type="Pfam" id="PF02776">
    <property type="entry name" value="TPP_enzyme_N"/>
    <property type="match status" value="1"/>
</dbReference>